<dbReference type="EMBL" id="AC109601">
    <property type="protein sequence ID" value="AAT78764.1"/>
    <property type="molecule type" value="Genomic_DNA"/>
</dbReference>
<dbReference type="GO" id="GO:0008270">
    <property type="term" value="F:zinc ion binding"/>
    <property type="evidence" value="ECO:0007669"/>
    <property type="project" value="UniProtKB-KW"/>
</dbReference>
<name>Q10H33_ORYSJ</name>
<feature type="region of interest" description="Disordered" evidence="2">
    <location>
        <begin position="703"/>
        <end position="727"/>
    </location>
</feature>
<keyword evidence="1 4" id="KW-0862">Zinc</keyword>
<organism evidence="4 5">
    <name type="scientific">Oryza sativa subsp. japonica</name>
    <name type="common">Rice</name>
    <dbReference type="NCBI Taxonomy" id="39947"/>
    <lineage>
        <taxon>Eukaryota</taxon>
        <taxon>Viridiplantae</taxon>
        <taxon>Streptophyta</taxon>
        <taxon>Embryophyta</taxon>
        <taxon>Tracheophyta</taxon>
        <taxon>Spermatophyta</taxon>
        <taxon>Magnoliopsida</taxon>
        <taxon>Liliopsida</taxon>
        <taxon>Poales</taxon>
        <taxon>Poaceae</taxon>
        <taxon>BOP clade</taxon>
        <taxon>Oryzoideae</taxon>
        <taxon>Oryzeae</taxon>
        <taxon>Oryzinae</taxon>
        <taxon>Oryza</taxon>
        <taxon>Oryza sativa</taxon>
    </lineage>
</organism>
<dbReference type="Proteomes" id="UP000000763">
    <property type="component" value="Chromosome 3"/>
</dbReference>
<protein>
    <submittedName>
        <fullName evidence="4">Zinc-finger protein</fullName>
    </submittedName>
</protein>
<dbReference type="PROSITE" id="PS00028">
    <property type="entry name" value="ZINC_FINGER_C2H2_1"/>
    <property type="match status" value="3"/>
</dbReference>
<feature type="domain" description="C2H2-type" evidence="3">
    <location>
        <begin position="8"/>
        <end position="35"/>
    </location>
</feature>
<feature type="domain" description="C2H2-type" evidence="3">
    <location>
        <begin position="90"/>
        <end position="119"/>
    </location>
</feature>
<keyword evidence="1 4" id="KW-0863">Zinc-finger</keyword>
<dbReference type="PANTHER" id="PTHR46869:SF6">
    <property type="entry name" value="C2H2-TYPE DOMAIN-CONTAINING PROTEIN"/>
    <property type="match status" value="1"/>
</dbReference>
<dbReference type="SMART" id="SM00355">
    <property type="entry name" value="ZnF_C2H2"/>
    <property type="match status" value="3"/>
</dbReference>
<evidence type="ECO:0000259" key="3">
    <source>
        <dbReference type="PROSITE" id="PS50157"/>
    </source>
</evidence>
<feature type="region of interest" description="Disordered" evidence="2">
    <location>
        <begin position="197"/>
        <end position="221"/>
    </location>
</feature>
<dbReference type="SUPFAM" id="SSF57667">
    <property type="entry name" value="beta-beta-alpha zinc fingers"/>
    <property type="match status" value="1"/>
</dbReference>
<gene>
    <name evidence="4" type="primary">OSJNBa0004G03.8</name>
</gene>
<evidence type="ECO:0000256" key="2">
    <source>
        <dbReference type="SAM" id="MobiDB-lite"/>
    </source>
</evidence>
<dbReference type="AlphaFoldDB" id="Q10H33"/>
<evidence type="ECO:0000313" key="4">
    <source>
        <dbReference type="EMBL" id="AAT78764.1"/>
    </source>
</evidence>
<evidence type="ECO:0000256" key="1">
    <source>
        <dbReference type="PROSITE-ProRule" id="PRU00042"/>
    </source>
</evidence>
<proteinExistence type="predicted"/>
<keyword evidence="1 4" id="KW-0479">Metal-binding</keyword>
<dbReference type="InterPro" id="IPR013087">
    <property type="entry name" value="Znf_C2H2_type"/>
</dbReference>
<feature type="compositionally biased region" description="Basic and acidic residues" evidence="2">
    <location>
        <begin position="718"/>
        <end position="727"/>
    </location>
</feature>
<feature type="region of interest" description="Disordered" evidence="2">
    <location>
        <begin position="29"/>
        <end position="83"/>
    </location>
</feature>
<reference evidence="5" key="2">
    <citation type="journal article" date="2008" name="Nucleic Acids Res.">
        <title>The rice annotation project database (RAP-DB): 2008 update.</title>
        <authorList>
            <consortium name="The rice annotation project (RAP)"/>
        </authorList>
    </citation>
    <scope>GENOME REANNOTATION</scope>
    <source>
        <strain evidence="5">cv. Nipponbare</strain>
    </source>
</reference>
<sequence>MAQAEKQRWCKLCNKSFPSYCSLGGHMNLHSTRRRKKKPPPSPRKAPPITGASGSRYDFRERCRQRPVAPQSQPDHASSDDEPWTLAPKAECQLCFKAFHSCDALSMHMKAHGHHGRKMVMVEQRASRKTSSANFCGVDDGDHGFAAVSYAHCKRARSKRIRMDVFPAPVVVVTHGTQVEDAACILVMLSKDAYKGSDSLDEDPQMDGSLECGPQKTEMEPSSYRLGVTGDTELIKPENSSSYEEIKFGSLSNVLKATAIHECRLCGKVLASGSALGGHMKSHSVPAHKKVATFPKTSVTPSRKQLLEVQNELHELNLPALSNRDCSSTRTESELNPWWVASSIQILLLQYLNVMRSIKMKHDKLWDLTNFPVKLPKDHRETPPSSMPHGSDGARWRPVPHEAPPLPLPRLRREDGQEKRRRWPFRSIARGVKLIVPAPAPALALARGNVRDQEHLVASRAVTRRGRTRGHAVVDQHEAVAVVGDVDRGHVAVGQGGPAPRVVDVAGDGAAAAAGWRGGGAGEELRGVEEVVEVEEDAGEGEREEVLAEAVVDGRAPRRADAAACGEAAQWDRGSRRRTSAIMSSVGMQETRDIHSRDEITFAEDPISWKPKLVIAAVARRRQVETREGGLRVGTAGRGGAGEGLKLPGSGCSAMKMLFAEWSRRHHRWRGLRDRRQWQSHTRGRLCGCCAVSRLRARLSGMRRGRRELQASRQWQHRRGEAGHETG</sequence>
<evidence type="ECO:0000313" key="5">
    <source>
        <dbReference type="Proteomes" id="UP000000763"/>
    </source>
</evidence>
<dbReference type="PANTHER" id="PTHR46869">
    <property type="entry name" value="C2H2-LIKE ZINC FINGER PROTEIN"/>
    <property type="match status" value="1"/>
</dbReference>
<dbReference type="Pfam" id="PF13912">
    <property type="entry name" value="zf-C2H2_6"/>
    <property type="match status" value="3"/>
</dbReference>
<dbReference type="InterPro" id="IPR036236">
    <property type="entry name" value="Znf_C2H2_sf"/>
</dbReference>
<accession>Q10H33</accession>
<reference evidence="5" key="1">
    <citation type="journal article" date="2005" name="Nature">
        <title>The map-based sequence of the rice genome.</title>
        <authorList>
            <consortium name="International rice genome sequencing project (IRGSP)"/>
            <person name="Matsumoto T."/>
            <person name="Wu J."/>
            <person name="Kanamori H."/>
            <person name="Katayose Y."/>
            <person name="Fujisawa M."/>
            <person name="Namiki N."/>
            <person name="Mizuno H."/>
            <person name="Yamamoto K."/>
            <person name="Antonio B.A."/>
            <person name="Baba T."/>
            <person name="Sakata K."/>
            <person name="Nagamura Y."/>
            <person name="Aoki H."/>
            <person name="Arikawa K."/>
            <person name="Arita K."/>
            <person name="Bito T."/>
            <person name="Chiden Y."/>
            <person name="Fujitsuka N."/>
            <person name="Fukunaka R."/>
            <person name="Hamada M."/>
            <person name="Harada C."/>
            <person name="Hayashi A."/>
            <person name="Hijishita S."/>
            <person name="Honda M."/>
            <person name="Hosokawa S."/>
            <person name="Ichikawa Y."/>
            <person name="Idonuma A."/>
            <person name="Iijima M."/>
            <person name="Ikeda M."/>
            <person name="Ikeno M."/>
            <person name="Ito K."/>
            <person name="Ito S."/>
            <person name="Ito T."/>
            <person name="Ito Y."/>
            <person name="Ito Y."/>
            <person name="Iwabuchi A."/>
            <person name="Kamiya K."/>
            <person name="Karasawa W."/>
            <person name="Kurita K."/>
            <person name="Katagiri S."/>
            <person name="Kikuta A."/>
            <person name="Kobayashi H."/>
            <person name="Kobayashi N."/>
            <person name="Machita K."/>
            <person name="Maehara T."/>
            <person name="Masukawa M."/>
            <person name="Mizubayashi T."/>
            <person name="Mukai Y."/>
            <person name="Nagasaki H."/>
            <person name="Nagata Y."/>
            <person name="Naito S."/>
            <person name="Nakashima M."/>
            <person name="Nakama Y."/>
            <person name="Nakamichi Y."/>
            <person name="Nakamura M."/>
            <person name="Meguro A."/>
            <person name="Negishi M."/>
            <person name="Ohta I."/>
            <person name="Ohta T."/>
            <person name="Okamoto M."/>
            <person name="Ono N."/>
            <person name="Saji S."/>
            <person name="Sakaguchi M."/>
            <person name="Sakai K."/>
            <person name="Shibata M."/>
            <person name="Shimokawa T."/>
            <person name="Song J."/>
            <person name="Takazaki Y."/>
            <person name="Terasawa K."/>
            <person name="Tsugane M."/>
            <person name="Tsuji K."/>
            <person name="Ueda S."/>
            <person name="Waki K."/>
            <person name="Yamagata H."/>
            <person name="Yamamoto M."/>
            <person name="Yamamoto S."/>
            <person name="Yamane H."/>
            <person name="Yoshiki S."/>
            <person name="Yoshihara R."/>
            <person name="Yukawa K."/>
            <person name="Zhong H."/>
            <person name="Yano M."/>
            <person name="Yuan Q."/>
            <person name="Ouyang S."/>
            <person name="Liu J."/>
            <person name="Jones K.M."/>
            <person name="Gansberger K."/>
            <person name="Moffat K."/>
            <person name="Hill J."/>
            <person name="Bera J."/>
            <person name="Fadrosh D."/>
            <person name="Jin S."/>
            <person name="Johri S."/>
            <person name="Kim M."/>
            <person name="Overton L."/>
            <person name="Reardon M."/>
            <person name="Tsitrin T."/>
            <person name="Vuong H."/>
            <person name="Weaver B."/>
            <person name="Ciecko A."/>
            <person name="Tallon L."/>
            <person name="Jackson J."/>
            <person name="Pai G."/>
            <person name="Aken S.V."/>
            <person name="Utterback T."/>
            <person name="Reidmuller S."/>
            <person name="Feldblyum T."/>
            <person name="Hsiao J."/>
            <person name="Zismann V."/>
            <person name="Iobst S."/>
            <person name="de Vazeille A.R."/>
            <person name="Buell C.R."/>
            <person name="Ying K."/>
            <person name="Li Y."/>
            <person name="Lu T."/>
            <person name="Huang Y."/>
            <person name="Zhao Q."/>
            <person name="Feng Q."/>
            <person name="Zhang L."/>
            <person name="Zhu J."/>
            <person name="Weng Q."/>
            <person name="Mu J."/>
            <person name="Lu Y."/>
            <person name="Fan D."/>
            <person name="Liu Y."/>
            <person name="Guan J."/>
            <person name="Zhang Y."/>
            <person name="Yu S."/>
            <person name="Liu X."/>
            <person name="Zhang Y."/>
            <person name="Hong G."/>
            <person name="Han B."/>
            <person name="Choisne N."/>
            <person name="Demange N."/>
            <person name="Orjeda G."/>
            <person name="Samain S."/>
            <person name="Cattolico L."/>
            <person name="Pelletier E."/>
            <person name="Couloux A."/>
            <person name="Segurens B."/>
            <person name="Wincker P."/>
            <person name="D'Hont A."/>
            <person name="Scarpelli C."/>
            <person name="Weissenbach J."/>
            <person name="Salanoubat M."/>
            <person name="Quetier F."/>
            <person name="Yu Y."/>
            <person name="Kim H.R."/>
            <person name="Rambo T."/>
            <person name="Currie J."/>
            <person name="Collura K."/>
            <person name="Luo M."/>
            <person name="Yang T."/>
            <person name="Ammiraju J.S.S."/>
            <person name="Engler F."/>
            <person name="Soderlund C."/>
            <person name="Wing R.A."/>
            <person name="Palmer L.E."/>
            <person name="de la Bastide M."/>
            <person name="Spiegel L."/>
            <person name="Nascimento L."/>
            <person name="Zutavern T."/>
            <person name="O'Shaughnessy A."/>
            <person name="Dike S."/>
            <person name="Dedhia N."/>
            <person name="Preston R."/>
            <person name="Balija V."/>
            <person name="McCombie W.R."/>
            <person name="Chow T."/>
            <person name="Chen H."/>
            <person name="Chung M."/>
            <person name="Chen C."/>
            <person name="Shaw J."/>
            <person name="Wu H."/>
            <person name="Hsiao K."/>
            <person name="Chao Y."/>
            <person name="Chu M."/>
            <person name="Cheng C."/>
            <person name="Hour A."/>
            <person name="Lee P."/>
            <person name="Lin S."/>
            <person name="Lin Y."/>
            <person name="Liou J."/>
            <person name="Liu S."/>
            <person name="Hsing Y."/>
            <person name="Raghuvanshi S."/>
            <person name="Mohanty A."/>
            <person name="Bharti A.K."/>
            <person name="Gaur A."/>
            <person name="Gupta V."/>
            <person name="Kumar D."/>
            <person name="Ravi V."/>
            <person name="Vij S."/>
            <person name="Kapur A."/>
            <person name="Khurana P."/>
            <person name="Khurana P."/>
            <person name="Khurana J.P."/>
            <person name="Tyagi A.K."/>
            <person name="Gaikwad K."/>
            <person name="Singh A."/>
            <person name="Dalal V."/>
            <person name="Srivastava S."/>
            <person name="Dixit A."/>
            <person name="Pal A.K."/>
            <person name="Ghazi I.A."/>
            <person name="Yadav M."/>
            <person name="Pandit A."/>
            <person name="Bhargava A."/>
            <person name="Sureshbabu K."/>
            <person name="Batra K."/>
            <person name="Sharma T.R."/>
            <person name="Mohapatra T."/>
            <person name="Singh N.K."/>
            <person name="Messing J."/>
            <person name="Nelson A.B."/>
            <person name="Fuks G."/>
            <person name="Kavchok S."/>
            <person name="Keizer G."/>
            <person name="Linton E."/>
            <person name="Llaca V."/>
            <person name="Song R."/>
            <person name="Tanyolac B."/>
            <person name="Young S."/>
            <person name="Ho-Il K."/>
            <person name="Hahn J.H."/>
            <person name="Sangsakoo G."/>
            <person name="Vanavichit A."/>
            <person name="de Mattos Luiz.A.T."/>
            <person name="Zimmer P.D."/>
            <person name="Malone G."/>
            <person name="Dellagostin O."/>
            <person name="de Oliveira A.C."/>
            <person name="Bevan M."/>
            <person name="Bancroft I."/>
            <person name="Minx P."/>
            <person name="Cordum H."/>
            <person name="Wilson R."/>
            <person name="Cheng Z."/>
            <person name="Jin W."/>
            <person name="Jiang J."/>
            <person name="Leong S.A."/>
            <person name="Iwama H."/>
            <person name="Gojobori T."/>
            <person name="Itoh T."/>
            <person name="Niimura Y."/>
            <person name="Fujii Y."/>
            <person name="Habara T."/>
            <person name="Sakai H."/>
            <person name="Sato Y."/>
            <person name="Wilson G."/>
            <person name="Kumar K."/>
            <person name="McCouch S."/>
            <person name="Juretic N."/>
            <person name="Hoen D."/>
            <person name="Wright S."/>
            <person name="Bruskiewich R."/>
            <person name="Bureau T."/>
            <person name="Miyao A."/>
            <person name="Hirochika H."/>
            <person name="Nishikawa T."/>
            <person name="Kadowaki K."/>
            <person name="Sugiura M."/>
            <person name="Burr B."/>
            <person name="Sasaki T."/>
        </authorList>
    </citation>
    <scope>NUCLEOTIDE SEQUENCE [LARGE SCALE GENOMIC DNA]</scope>
    <source>
        <strain evidence="5">cv. Nipponbare</strain>
    </source>
</reference>
<dbReference type="PROSITE" id="PS50157">
    <property type="entry name" value="ZINC_FINGER_C2H2_2"/>
    <property type="match status" value="3"/>
</dbReference>
<feature type="region of interest" description="Disordered" evidence="2">
    <location>
        <begin position="377"/>
        <end position="417"/>
    </location>
</feature>
<feature type="domain" description="C2H2-type" evidence="3">
    <location>
        <begin position="261"/>
        <end position="284"/>
    </location>
</feature>